<sequence length="129" mass="13738">MVIRENSPCHVQIGLISLIVALVRAGVIAGTPRQLRLGVSSVPGCQVGVFASDHIPKDTQMGPYPGAPKPAMALCRDPSLVWEDFDFQSLGDSALRSTELIAQLKTVQKARAIAEGLCVPAATWVEPPH</sequence>
<keyword evidence="2" id="KW-1185">Reference proteome</keyword>
<organism evidence="1 2">
    <name type="scientific">Rhipicephalus sanguineus</name>
    <name type="common">Brown dog tick</name>
    <name type="synonym">Ixodes sanguineus</name>
    <dbReference type="NCBI Taxonomy" id="34632"/>
    <lineage>
        <taxon>Eukaryota</taxon>
        <taxon>Metazoa</taxon>
        <taxon>Ecdysozoa</taxon>
        <taxon>Arthropoda</taxon>
        <taxon>Chelicerata</taxon>
        <taxon>Arachnida</taxon>
        <taxon>Acari</taxon>
        <taxon>Parasitiformes</taxon>
        <taxon>Ixodida</taxon>
        <taxon>Ixodoidea</taxon>
        <taxon>Ixodidae</taxon>
        <taxon>Rhipicephalinae</taxon>
        <taxon>Rhipicephalus</taxon>
        <taxon>Rhipicephalus</taxon>
    </lineage>
</organism>
<proteinExistence type="predicted"/>
<reference evidence="1" key="1">
    <citation type="journal article" date="2020" name="Cell">
        <title>Large-Scale Comparative Analyses of Tick Genomes Elucidate Their Genetic Diversity and Vector Capacities.</title>
        <authorList>
            <consortium name="Tick Genome and Microbiome Consortium (TIGMIC)"/>
            <person name="Jia N."/>
            <person name="Wang J."/>
            <person name="Shi W."/>
            <person name="Du L."/>
            <person name="Sun Y."/>
            <person name="Zhan W."/>
            <person name="Jiang J.F."/>
            <person name="Wang Q."/>
            <person name="Zhang B."/>
            <person name="Ji P."/>
            <person name="Bell-Sakyi L."/>
            <person name="Cui X.M."/>
            <person name="Yuan T.T."/>
            <person name="Jiang B.G."/>
            <person name="Yang W.F."/>
            <person name="Lam T.T."/>
            <person name="Chang Q.C."/>
            <person name="Ding S.J."/>
            <person name="Wang X.J."/>
            <person name="Zhu J.G."/>
            <person name="Ruan X.D."/>
            <person name="Zhao L."/>
            <person name="Wei J.T."/>
            <person name="Ye R.Z."/>
            <person name="Que T.C."/>
            <person name="Du C.H."/>
            <person name="Zhou Y.H."/>
            <person name="Cheng J.X."/>
            <person name="Dai P.F."/>
            <person name="Guo W.B."/>
            <person name="Han X.H."/>
            <person name="Huang E.J."/>
            <person name="Li L.F."/>
            <person name="Wei W."/>
            <person name="Gao Y.C."/>
            <person name="Liu J.Z."/>
            <person name="Shao H.Z."/>
            <person name="Wang X."/>
            <person name="Wang C.C."/>
            <person name="Yang T.C."/>
            <person name="Huo Q.B."/>
            <person name="Li W."/>
            <person name="Chen H.Y."/>
            <person name="Chen S.E."/>
            <person name="Zhou L.G."/>
            <person name="Ni X.B."/>
            <person name="Tian J.H."/>
            <person name="Sheng Y."/>
            <person name="Liu T."/>
            <person name="Pan Y.S."/>
            <person name="Xia L.Y."/>
            <person name="Li J."/>
            <person name="Zhao F."/>
            <person name="Cao W.C."/>
        </authorList>
    </citation>
    <scope>NUCLEOTIDE SEQUENCE</scope>
    <source>
        <strain evidence="1">Rsan-2018</strain>
    </source>
</reference>
<gene>
    <name evidence="1" type="ORF">HPB52_024487</name>
</gene>
<accession>A0A9D4P969</accession>
<dbReference type="EMBL" id="JABSTV010001400">
    <property type="protein sequence ID" value="KAH7932498.1"/>
    <property type="molecule type" value="Genomic_DNA"/>
</dbReference>
<reference evidence="1" key="2">
    <citation type="submission" date="2021-09" db="EMBL/GenBank/DDBJ databases">
        <authorList>
            <person name="Jia N."/>
            <person name="Wang J."/>
            <person name="Shi W."/>
            <person name="Du L."/>
            <person name="Sun Y."/>
            <person name="Zhan W."/>
            <person name="Jiang J."/>
            <person name="Wang Q."/>
            <person name="Zhang B."/>
            <person name="Ji P."/>
            <person name="Sakyi L.B."/>
            <person name="Cui X."/>
            <person name="Yuan T."/>
            <person name="Jiang B."/>
            <person name="Yang W."/>
            <person name="Lam T.T.-Y."/>
            <person name="Chang Q."/>
            <person name="Ding S."/>
            <person name="Wang X."/>
            <person name="Zhu J."/>
            <person name="Ruan X."/>
            <person name="Zhao L."/>
            <person name="Wei J."/>
            <person name="Que T."/>
            <person name="Du C."/>
            <person name="Cheng J."/>
            <person name="Dai P."/>
            <person name="Han X."/>
            <person name="Huang E."/>
            <person name="Gao Y."/>
            <person name="Liu J."/>
            <person name="Shao H."/>
            <person name="Ye R."/>
            <person name="Li L."/>
            <person name="Wei W."/>
            <person name="Wang X."/>
            <person name="Wang C."/>
            <person name="Huo Q."/>
            <person name="Li W."/>
            <person name="Guo W."/>
            <person name="Chen H."/>
            <person name="Chen S."/>
            <person name="Zhou L."/>
            <person name="Zhou L."/>
            <person name="Ni X."/>
            <person name="Tian J."/>
            <person name="Zhou Y."/>
            <person name="Sheng Y."/>
            <person name="Liu T."/>
            <person name="Pan Y."/>
            <person name="Xia L."/>
            <person name="Li J."/>
            <person name="Zhao F."/>
            <person name="Cao W."/>
        </authorList>
    </citation>
    <scope>NUCLEOTIDE SEQUENCE</scope>
    <source>
        <strain evidence="1">Rsan-2018</strain>
        <tissue evidence="1">Larvae</tissue>
    </source>
</reference>
<dbReference type="Gene3D" id="2.170.270.10">
    <property type="entry name" value="SET domain"/>
    <property type="match status" value="1"/>
</dbReference>
<name>A0A9D4P969_RHISA</name>
<evidence type="ECO:0000313" key="2">
    <source>
        <dbReference type="Proteomes" id="UP000821837"/>
    </source>
</evidence>
<protein>
    <submittedName>
        <fullName evidence="1">Uncharacterized protein</fullName>
    </submittedName>
</protein>
<dbReference type="InterPro" id="IPR046341">
    <property type="entry name" value="SET_dom_sf"/>
</dbReference>
<dbReference type="AlphaFoldDB" id="A0A9D4P969"/>
<evidence type="ECO:0000313" key="1">
    <source>
        <dbReference type="EMBL" id="KAH7932498.1"/>
    </source>
</evidence>
<comment type="caution">
    <text evidence="1">The sequence shown here is derived from an EMBL/GenBank/DDBJ whole genome shotgun (WGS) entry which is preliminary data.</text>
</comment>
<dbReference type="Proteomes" id="UP000821837">
    <property type="component" value="Unassembled WGS sequence"/>
</dbReference>